<evidence type="ECO:0000313" key="1">
    <source>
        <dbReference type="EnsemblMetazoa" id="PPA32026.1"/>
    </source>
</evidence>
<protein>
    <submittedName>
        <fullName evidence="1">Uncharacterized protein</fullName>
    </submittedName>
</protein>
<dbReference type="SUPFAM" id="SSF54277">
    <property type="entry name" value="CAD &amp; PB1 domains"/>
    <property type="match status" value="1"/>
</dbReference>
<gene>
    <name evidence="1" type="primary">WBGene00204889</name>
</gene>
<accession>A0A8R1UND0</accession>
<reference evidence="2" key="1">
    <citation type="journal article" date="2008" name="Nat. Genet.">
        <title>The Pristionchus pacificus genome provides a unique perspective on nematode lifestyle and parasitism.</title>
        <authorList>
            <person name="Dieterich C."/>
            <person name="Clifton S.W."/>
            <person name="Schuster L.N."/>
            <person name="Chinwalla A."/>
            <person name="Delehaunty K."/>
            <person name="Dinkelacker I."/>
            <person name="Fulton L."/>
            <person name="Fulton R."/>
            <person name="Godfrey J."/>
            <person name="Minx P."/>
            <person name="Mitreva M."/>
            <person name="Roeseler W."/>
            <person name="Tian H."/>
            <person name="Witte H."/>
            <person name="Yang S.P."/>
            <person name="Wilson R.K."/>
            <person name="Sommer R.J."/>
        </authorList>
    </citation>
    <scope>NUCLEOTIDE SEQUENCE [LARGE SCALE GENOMIC DNA]</scope>
    <source>
        <strain evidence="2">PS312</strain>
    </source>
</reference>
<dbReference type="Proteomes" id="UP000005239">
    <property type="component" value="Unassembled WGS sequence"/>
</dbReference>
<organism evidence="1 2">
    <name type="scientific">Pristionchus pacificus</name>
    <name type="common">Parasitic nematode worm</name>
    <dbReference type="NCBI Taxonomy" id="54126"/>
    <lineage>
        <taxon>Eukaryota</taxon>
        <taxon>Metazoa</taxon>
        <taxon>Ecdysozoa</taxon>
        <taxon>Nematoda</taxon>
        <taxon>Chromadorea</taxon>
        <taxon>Rhabditida</taxon>
        <taxon>Rhabditina</taxon>
        <taxon>Diplogasteromorpha</taxon>
        <taxon>Diplogasteroidea</taxon>
        <taxon>Neodiplogasteridae</taxon>
        <taxon>Pristionchus</taxon>
    </lineage>
</organism>
<dbReference type="AlphaFoldDB" id="A0A2A6BXA8"/>
<evidence type="ECO:0000313" key="2">
    <source>
        <dbReference type="Proteomes" id="UP000005239"/>
    </source>
</evidence>
<reference evidence="1" key="2">
    <citation type="submission" date="2022-06" db="UniProtKB">
        <authorList>
            <consortium name="EnsemblMetazoa"/>
        </authorList>
    </citation>
    <scope>IDENTIFICATION</scope>
    <source>
        <strain evidence="1">PS312</strain>
    </source>
</reference>
<keyword evidence="2" id="KW-1185">Reference proteome</keyword>
<sequence length="192" mass="22038">MSSSPQEVDVKLAVGSNFVRFPMAKPLNSSHNFKELWIKLERLKISLPVYFLDLEGDWCAIHGNEELMHALKHLGTDSIKLYPTPPTRRESSYTNMSSEPVHVKINVGSHFIRYTATPTFDKFWELEGKLRDHQMKTPVYYLDRDGHFCEIKERKDFEDALAHVGNSITIYPTPVHVAPYCPPAYCPQTSNV</sequence>
<name>A0A2A6BXA8_PRIPA</name>
<dbReference type="EnsemblMetazoa" id="PPA32026.1">
    <property type="protein sequence ID" value="PPA32026.1"/>
    <property type="gene ID" value="WBGene00204889"/>
</dbReference>
<proteinExistence type="predicted"/>
<accession>A0A2A6BXA8</accession>